<feature type="modified residue" description="Phosphohistidine" evidence="11">
    <location>
        <position position="46"/>
    </location>
</feature>
<keyword evidence="8" id="KW-0418">Kinase</keyword>
<organism evidence="15 16">
    <name type="scientific">Anoxybacter fermentans</name>
    <dbReference type="NCBI Taxonomy" id="1323375"/>
    <lineage>
        <taxon>Bacteria</taxon>
        <taxon>Bacillati</taxon>
        <taxon>Bacillota</taxon>
        <taxon>Clostridia</taxon>
        <taxon>Halanaerobiales</taxon>
        <taxon>Anoxybacter</taxon>
    </lineage>
</organism>
<dbReference type="InterPro" id="IPR037006">
    <property type="entry name" value="CheA-like_homodim_sf"/>
</dbReference>
<keyword evidence="16" id="KW-1185">Reference proteome</keyword>
<sequence length="667" mass="75606">MDMSQYLRMFLDESEEYLQSLNQNLLELENNPNDEQLINEIFRAAHSLKGMAATMGFDKMANLTHEMENVLDRIRAKKLVLKTEIVDILFICLDRLEKLVKEIATSGNEASDVEDIVLRLQNIKNEETSSKNSIIDDNFFDLESEEKDQILQYLKKGYFCYLLDVELVEGCLLKSVRGFMVIKSLKEIGIVIKSIPSLKDIEDEKFDYQFKVLYITKESEKEIRETVTDIIDVKGVTITRITEEDLEGQSVISTAEMEIAVTEEKIETEETPQIDRKTSQDIKVSPTIRVDIDKLDSLMNLVAELLINKTRLEEICNRMNFSNELLNDILQQLDRVTMNLQHTVMQVRMVPIERIFNRFPRMVRDLSKELNKKVNLIIEGAETELDRSIIDSLGDPLVHLLRNAIDHGIEDPETRRRLGKPEIAELRLTASQKGNEILIQVIDDGRGLDPDKIGRKGIERGLITKEEFDKMSDQEKINLIFRPGFSTSDTISDISGRGVGLDVVKRTVESLDGHIDIDTEIGKGTTFNISLPLTLAITQALLVKICDETYAIPLSVIVEAEDITPDRIQMVQGQEVFLLRGHMIPLVWSHKLLGLPVPDLNEVDQLSVVVIRTGKKYVGLIVTELINQQDIVIKSLGEFLINTPHISGATILGDGEVALILDVRNIA</sequence>
<feature type="domain" description="CheW-like" evidence="13">
    <location>
        <begin position="537"/>
        <end position="667"/>
    </location>
</feature>
<dbReference type="InterPro" id="IPR008207">
    <property type="entry name" value="Sig_transdc_His_kin_Hpt_dom"/>
</dbReference>
<dbReference type="InterPro" id="IPR036641">
    <property type="entry name" value="HPT_dom_sf"/>
</dbReference>
<dbReference type="SUPFAM" id="SSF50341">
    <property type="entry name" value="CheW-like"/>
    <property type="match status" value="1"/>
</dbReference>
<dbReference type="InterPro" id="IPR037052">
    <property type="entry name" value="CheA-like_P2_sf"/>
</dbReference>
<name>A0A3Q9HQI6_9FIRM</name>
<dbReference type="Pfam" id="PF01627">
    <property type="entry name" value="Hpt"/>
    <property type="match status" value="1"/>
</dbReference>
<dbReference type="CDD" id="cd16916">
    <property type="entry name" value="HATPase_CheA-like"/>
    <property type="match status" value="1"/>
</dbReference>
<dbReference type="EMBL" id="CP016379">
    <property type="protein sequence ID" value="AZR72367.1"/>
    <property type="molecule type" value="Genomic_DNA"/>
</dbReference>
<dbReference type="InterPro" id="IPR004358">
    <property type="entry name" value="Sig_transdc_His_kin-like_C"/>
</dbReference>
<reference evidence="15 16" key="1">
    <citation type="submission" date="2016-07" db="EMBL/GenBank/DDBJ databases">
        <title>Genome and transcriptome analysis of iron-reducing fermentative bacteria Anoxybacter fermentans.</title>
        <authorList>
            <person name="Zeng X."/>
            <person name="Shao Z."/>
        </authorList>
    </citation>
    <scope>NUCLEOTIDE SEQUENCE [LARGE SCALE GENOMIC DNA]</scope>
    <source>
        <strain evidence="15 16">DY22613</strain>
    </source>
</reference>
<evidence type="ECO:0000256" key="11">
    <source>
        <dbReference type="PROSITE-ProRule" id="PRU00110"/>
    </source>
</evidence>
<comment type="catalytic activity">
    <reaction evidence="1">
        <text>ATP + protein L-histidine = ADP + protein N-phospho-L-histidine.</text>
        <dbReference type="EC" id="2.7.13.3"/>
    </reaction>
</comment>
<keyword evidence="4" id="KW-0145">Chemotaxis</keyword>
<dbReference type="Pfam" id="PF01584">
    <property type="entry name" value="CheW"/>
    <property type="match status" value="1"/>
</dbReference>
<dbReference type="SUPFAM" id="SSF47384">
    <property type="entry name" value="Homodimeric domain of signal transducing histidine kinase"/>
    <property type="match status" value="1"/>
</dbReference>
<dbReference type="Pfam" id="PF02518">
    <property type="entry name" value="HATPase_c"/>
    <property type="match status" value="1"/>
</dbReference>
<evidence type="ECO:0000313" key="15">
    <source>
        <dbReference type="EMBL" id="AZR72367.1"/>
    </source>
</evidence>
<dbReference type="Pfam" id="PF07194">
    <property type="entry name" value="P2"/>
    <property type="match status" value="1"/>
</dbReference>
<keyword evidence="6" id="KW-0808">Transferase</keyword>
<dbReference type="PANTHER" id="PTHR43395:SF1">
    <property type="entry name" value="CHEMOTAXIS PROTEIN CHEA"/>
    <property type="match status" value="1"/>
</dbReference>
<dbReference type="KEGG" id="aft:BBF96_02535"/>
<accession>A0A3Q9HQI6</accession>
<dbReference type="InterPro" id="IPR003594">
    <property type="entry name" value="HATPase_dom"/>
</dbReference>
<dbReference type="PROSITE" id="PS50894">
    <property type="entry name" value="HPT"/>
    <property type="match status" value="1"/>
</dbReference>
<dbReference type="GO" id="GO:0005737">
    <property type="term" value="C:cytoplasm"/>
    <property type="evidence" value="ECO:0007669"/>
    <property type="project" value="InterPro"/>
</dbReference>
<dbReference type="CDD" id="cd00088">
    <property type="entry name" value="HPT"/>
    <property type="match status" value="1"/>
</dbReference>
<dbReference type="InterPro" id="IPR004105">
    <property type="entry name" value="CheA-like_dim"/>
</dbReference>
<dbReference type="InterPro" id="IPR005467">
    <property type="entry name" value="His_kinase_dom"/>
</dbReference>
<dbReference type="InterPro" id="IPR036061">
    <property type="entry name" value="CheW-like_dom_sf"/>
</dbReference>
<evidence type="ECO:0000256" key="6">
    <source>
        <dbReference type="ARBA" id="ARBA00022679"/>
    </source>
</evidence>
<evidence type="ECO:0000256" key="1">
    <source>
        <dbReference type="ARBA" id="ARBA00000085"/>
    </source>
</evidence>
<dbReference type="CDD" id="cd00731">
    <property type="entry name" value="CheA_reg"/>
    <property type="match status" value="1"/>
</dbReference>
<feature type="domain" description="Histidine kinase" evidence="12">
    <location>
        <begin position="283"/>
        <end position="535"/>
    </location>
</feature>
<dbReference type="SUPFAM" id="SSF55052">
    <property type="entry name" value="CheY-binding domain of CheA"/>
    <property type="match status" value="1"/>
</dbReference>
<dbReference type="InterPro" id="IPR051315">
    <property type="entry name" value="Bact_Chemotaxis_CheA"/>
</dbReference>
<evidence type="ECO:0000259" key="12">
    <source>
        <dbReference type="PROSITE" id="PS50109"/>
    </source>
</evidence>
<dbReference type="OrthoDB" id="9803176at2"/>
<dbReference type="PRINTS" id="PR00344">
    <property type="entry name" value="BCTRLSENSOR"/>
</dbReference>
<dbReference type="SUPFAM" id="SSF55874">
    <property type="entry name" value="ATPase domain of HSP90 chaperone/DNA topoisomerase II/histidine kinase"/>
    <property type="match status" value="1"/>
</dbReference>
<evidence type="ECO:0000259" key="14">
    <source>
        <dbReference type="PROSITE" id="PS50894"/>
    </source>
</evidence>
<dbReference type="InterPro" id="IPR010808">
    <property type="entry name" value="CheA_P2-bd"/>
</dbReference>
<dbReference type="FunFam" id="3.30.565.10:FF:000016">
    <property type="entry name" value="Chemotaxis protein CheA, putative"/>
    <property type="match status" value="1"/>
</dbReference>
<dbReference type="GO" id="GO:0000155">
    <property type="term" value="F:phosphorelay sensor kinase activity"/>
    <property type="evidence" value="ECO:0007669"/>
    <property type="project" value="InterPro"/>
</dbReference>
<dbReference type="SMART" id="SM00387">
    <property type="entry name" value="HATPase_c"/>
    <property type="match status" value="1"/>
</dbReference>
<dbReference type="InterPro" id="IPR036890">
    <property type="entry name" value="HATPase_C_sf"/>
</dbReference>
<dbReference type="Pfam" id="PF02895">
    <property type="entry name" value="H-kinase_dim"/>
    <property type="match status" value="1"/>
</dbReference>
<dbReference type="Gene3D" id="3.30.565.10">
    <property type="entry name" value="Histidine kinase-like ATPase, C-terminal domain"/>
    <property type="match status" value="1"/>
</dbReference>
<evidence type="ECO:0000256" key="8">
    <source>
        <dbReference type="ARBA" id="ARBA00022777"/>
    </source>
</evidence>
<dbReference type="InterPro" id="IPR036097">
    <property type="entry name" value="HisK_dim/P_sf"/>
</dbReference>
<gene>
    <name evidence="15" type="ORF">BBF96_02535</name>
</gene>
<evidence type="ECO:0000256" key="7">
    <source>
        <dbReference type="ARBA" id="ARBA00022741"/>
    </source>
</evidence>
<feature type="domain" description="HPt" evidence="14">
    <location>
        <begin position="1"/>
        <end position="103"/>
    </location>
</feature>
<dbReference type="InterPro" id="IPR002545">
    <property type="entry name" value="CheW-lke_dom"/>
</dbReference>
<proteinExistence type="predicted"/>
<keyword evidence="9" id="KW-0067">ATP-binding</keyword>
<evidence type="ECO:0000259" key="13">
    <source>
        <dbReference type="PROSITE" id="PS50851"/>
    </source>
</evidence>
<dbReference type="SMART" id="SM00073">
    <property type="entry name" value="HPT"/>
    <property type="match status" value="1"/>
</dbReference>
<evidence type="ECO:0000313" key="16">
    <source>
        <dbReference type="Proteomes" id="UP000267250"/>
    </source>
</evidence>
<dbReference type="EC" id="2.7.13.3" evidence="2"/>
<dbReference type="PROSITE" id="PS50109">
    <property type="entry name" value="HIS_KIN"/>
    <property type="match status" value="1"/>
</dbReference>
<dbReference type="GO" id="GO:0006935">
    <property type="term" value="P:chemotaxis"/>
    <property type="evidence" value="ECO:0007669"/>
    <property type="project" value="UniProtKB-KW"/>
</dbReference>
<dbReference type="SUPFAM" id="SSF47226">
    <property type="entry name" value="Histidine-containing phosphotransfer domain, HPT domain"/>
    <property type="match status" value="1"/>
</dbReference>
<dbReference type="AlphaFoldDB" id="A0A3Q9HQI6"/>
<dbReference type="Proteomes" id="UP000267250">
    <property type="component" value="Chromosome"/>
</dbReference>
<keyword evidence="5 11" id="KW-0597">Phosphoprotein</keyword>
<dbReference type="Gene3D" id="3.30.70.1110">
    <property type="entry name" value="Histidine kinase CheA-like, P2 response regulator-binding domain"/>
    <property type="match status" value="1"/>
</dbReference>
<dbReference type="Gene3D" id="1.10.287.560">
    <property type="entry name" value="Histidine kinase CheA-like, homodimeric domain"/>
    <property type="match status" value="1"/>
</dbReference>
<dbReference type="InterPro" id="IPR035891">
    <property type="entry name" value="CheY-binding_CheA"/>
</dbReference>
<keyword evidence="10" id="KW-0902">Two-component regulatory system</keyword>
<keyword evidence="7" id="KW-0547">Nucleotide-binding</keyword>
<evidence type="ECO:0000256" key="3">
    <source>
        <dbReference type="ARBA" id="ARBA00021495"/>
    </source>
</evidence>
<dbReference type="GO" id="GO:0005524">
    <property type="term" value="F:ATP binding"/>
    <property type="evidence" value="ECO:0007669"/>
    <property type="project" value="UniProtKB-KW"/>
</dbReference>
<dbReference type="Gene3D" id="1.20.120.160">
    <property type="entry name" value="HPT domain"/>
    <property type="match status" value="1"/>
</dbReference>
<evidence type="ECO:0000256" key="9">
    <source>
        <dbReference type="ARBA" id="ARBA00022840"/>
    </source>
</evidence>
<evidence type="ECO:0000256" key="4">
    <source>
        <dbReference type="ARBA" id="ARBA00022500"/>
    </source>
</evidence>
<evidence type="ECO:0000256" key="2">
    <source>
        <dbReference type="ARBA" id="ARBA00012438"/>
    </source>
</evidence>
<dbReference type="PANTHER" id="PTHR43395">
    <property type="entry name" value="SENSOR HISTIDINE KINASE CHEA"/>
    <property type="match status" value="1"/>
</dbReference>
<dbReference type="Gene3D" id="2.30.30.40">
    <property type="entry name" value="SH3 Domains"/>
    <property type="match status" value="1"/>
</dbReference>
<dbReference type="SMART" id="SM01231">
    <property type="entry name" value="H-kinase_dim"/>
    <property type="match status" value="1"/>
</dbReference>
<dbReference type="SMART" id="SM00260">
    <property type="entry name" value="CheW"/>
    <property type="match status" value="1"/>
</dbReference>
<dbReference type="PROSITE" id="PS50851">
    <property type="entry name" value="CHEW"/>
    <property type="match status" value="1"/>
</dbReference>
<evidence type="ECO:0000256" key="5">
    <source>
        <dbReference type="ARBA" id="ARBA00022553"/>
    </source>
</evidence>
<protein>
    <recommendedName>
        <fullName evidence="3">Chemotaxis protein CheA</fullName>
        <ecNumber evidence="2">2.7.13.3</ecNumber>
    </recommendedName>
</protein>
<evidence type="ECO:0000256" key="10">
    <source>
        <dbReference type="ARBA" id="ARBA00023012"/>
    </source>
</evidence>